<dbReference type="InParanoid" id="A0A1Q3DB05"/>
<dbReference type="STRING" id="3775.A0A1Q3DB05"/>
<dbReference type="Proteomes" id="UP000187406">
    <property type="component" value="Unassembled WGS sequence"/>
</dbReference>
<accession>A0A1Q3DB05</accession>
<proteinExistence type="predicted"/>
<evidence type="ECO:0000313" key="2">
    <source>
        <dbReference type="EMBL" id="GAV89664.1"/>
    </source>
</evidence>
<comment type="caution">
    <text evidence="2">The sequence shown here is derived from an EMBL/GenBank/DDBJ whole genome shotgun (WGS) entry which is preliminary data.</text>
</comment>
<evidence type="ECO:0000313" key="3">
    <source>
        <dbReference type="Proteomes" id="UP000187406"/>
    </source>
</evidence>
<feature type="region of interest" description="Disordered" evidence="1">
    <location>
        <begin position="40"/>
        <end position="62"/>
    </location>
</feature>
<organism evidence="2 3">
    <name type="scientific">Cephalotus follicularis</name>
    <name type="common">Albany pitcher plant</name>
    <dbReference type="NCBI Taxonomy" id="3775"/>
    <lineage>
        <taxon>Eukaryota</taxon>
        <taxon>Viridiplantae</taxon>
        <taxon>Streptophyta</taxon>
        <taxon>Embryophyta</taxon>
        <taxon>Tracheophyta</taxon>
        <taxon>Spermatophyta</taxon>
        <taxon>Magnoliopsida</taxon>
        <taxon>eudicotyledons</taxon>
        <taxon>Gunneridae</taxon>
        <taxon>Pentapetalae</taxon>
        <taxon>rosids</taxon>
        <taxon>fabids</taxon>
        <taxon>Oxalidales</taxon>
        <taxon>Cephalotaceae</taxon>
        <taxon>Cephalotus</taxon>
    </lineage>
</organism>
<dbReference type="PANTHER" id="PTHR33257">
    <property type="entry name" value="OS05G0165500 PROTEIN"/>
    <property type="match status" value="1"/>
</dbReference>
<dbReference type="PANTHER" id="PTHR33257:SF6">
    <property type="entry name" value="OXYSTEROL-BINDING 4B-LIKE PROTEIN"/>
    <property type="match status" value="1"/>
</dbReference>
<evidence type="ECO:0000256" key="1">
    <source>
        <dbReference type="SAM" id="MobiDB-lite"/>
    </source>
</evidence>
<sequence>MMVVKGIEFFCDKVLSRNCPMDCSSRVFYNMGTEGVPFKWEMQPGTPKHPPKEDTMQPLIPPPALLSLGLPKPRINNEEPKASMKTRLMFWKHSKKRHKMKKAQAGSKRSNGFELWW</sequence>
<gene>
    <name evidence="2" type="ORF">CFOL_v3_33078</name>
</gene>
<feature type="compositionally biased region" description="Basic residues" evidence="1">
    <location>
        <begin position="93"/>
        <end position="102"/>
    </location>
</feature>
<dbReference type="EMBL" id="BDDD01005656">
    <property type="protein sequence ID" value="GAV89664.1"/>
    <property type="molecule type" value="Genomic_DNA"/>
</dbReference>
<dbReference type="AlphaFoldDB" id="A0A1Q3DB05"/>
<name>A0A1Q3DB05_CEPFO</name>
<protein>
    <submittedName>
        <fullName evidence="2">Uncharacterized protein</fullName>
    </submittedName>
</protein>
<keyword evidence="3" id="KW-1185">Reference proteome</keyword>
<dbReference type="OrthoDB" id="1684445at2759"/>
<feature type="region of interest" description="Disordered" evidence="1">
    <location>
        <begin position="93"/>
        <end position="117"/>
    </location>
</feature>
<reference evidence="3" key="1">
    <citation type="submission" date="2016-04" db="EMBL/GenBank/DDBJ databases">
        <title>Cephalotus genome sequencing.</title>
        <authorList>
            <person name="Fukushima K."/>
            <person name="Hasebe M."/>
            <person name="Fang X."/>
        </authorList>
    </citation>
    <scope>NUCLEOTIDE SEQUENCE [LARGE SCALE GENOMIC DNA]</scope>
    <source>
        <strain evidence="3">cv. St1</strain>
    </source>
</reference>